<gene>
    <name evidence="2" type="ORF">BTMF_LOCUS8285</name>
</gene>
<keyword evidence="1" id="KW-1133">Transmembrane helix</keyword>
<organism evidence="4">
    <name type="scientific">Brugia timori</name>
    <dbReference type="NCBI Taxonomy" id="42155"/>
    <lineage>
        <taxon>Eukaryota</taxon>
        <taxon>Metazoa</taxon>
        <taxon>Ecdysozoa</taxon>
        <taxon>Nematoda</taxon>
        <taxon>Chromadorea</taxon>
        <taxon>Rhabditida</taxon>
        <taxon>Spirurina</taxon>
        <taxon>Spiruromorpha</taxon>
        <taxon>Filarioidea</taxon>
        <taxon>Onchocercidae</taxon>
        <taxon>Brugia</taxon>
    </lineage>
</organism>
<dbReference type="Proteomes" id="UP000280834">
    <property type="component" value="Unassembled WGS sequence"/>
</dbReference>
<proteinExistence type="predicted"/>
<evidence type="ECO:0000256" key="1">
    <source>
        <dbReference type="SAM" id="Phobius"/>
    </source>
</evidence>
<evidence type="ECO:0000313" key="2">
    <source>
        <dbReference type="EMBL" id="VDO27604.1"/>
    </source>
</evidence>
<evidence type="ECO:0000313" key="4">
    <source>
        <dbReference type="WBParaSite" id="BTMF_0001023401-mRNA-1"/>
    </source>
</evidence>
<keyword evidence="1" id="KW-0812">Transmembrane</keyword>
<feature type="transmembrane region" description="Helical" evidence="1">
    <location>
        <begin position="18"/>
        <end position="37"/>
    </location>
</feature>
<dbReference type="EMBL" id="UZAG01016328">
    <property type="protein sequence ID" value="VDO27604.1"/>
    <property type="molecule type" value="Genomic_DNA"/>
</dbReference>
<protein>
    <submittedName>
        <fullName evidence="4">High-affinity choline transporter 1</fullName>
    </submittedName>
</protein>
<name>A0A0R3QR99_9BILA</name>
<keyword evidence="3" id="KW-1185">Reference proteome</keyword>
<dbReference type="WBParaSite" id="BTMF_0001023401-mRNA-1">
    <property type="protein sequence ID" value="BTMF_0001023401-mRNA-1"/>
    <property type="gene ID" value="BTMF_0001023401"/>
</dbReference>
<evidence type="ECO:0000313" key="3">
    <source>
        <dbReference type="Proteomes" id="UP000280834"/>
    </source>
</evidence>
<dbReference type="AlphaFoldDB" id="A0A0R3QR99"/>
<reference evidence="4" key="1">
    <citation type="submission" date="2017-02" db="UniProtKB">
        <authorList>
            <consortium name="WormBaseParasite"/>
        </authorList>
    </citation>
    <scope>IDENTIFICATION</scope>
</reference>
<accession>A0A0R3QR99</accession>
<keyword evidence="1" id="KW-0472">Membrane</keyword>
<sequence length="75" mass="8636">MGQCQYVVDSLPAYTPQLVAFLIALVELIIVLIAYIARETQRKKTFYGREDFEDIPEEEKMEHEGAIMGKNNEEV</sequence>
<reference evidence="2 3" key="2">
    <citation type="submission" date="2018-11" db="EMBL/GenBank/DDBJ databases">
        <authorList>
            <consortium name="Pathogen Informatics"/>
        </authorList>
    </citation>
    <scope>NUCLEOTIDE SEQUENCE [LARGE SCALE GENOMIC DNA]</scope>
</reference>